<evidence type="ECO:0000313" key="1">
    <source>
        <dbReference type="EMBL" id="CAK0866481.1"/>
    </source>
</evidence>
<accession>A0ABN9V3I4</accession>
<feature type="non-terminal residue" evidence="1">
    <location>
        <position position="103"/>
    </location>
</feature>
<dbReference type="Proteomes" id="UP001189429">
    <property type="component" value="Unassembled WGS sequence"/>
</dbReference>
<evidence type="ECO:0000313" key="2">
    <source>
        <dbReference type="Proteomes" id="UP001189429"/>
    </source>
</evidence>
<gene>
    <name evidence="1" type="ORF">PCOR1329_LOCUS53650</name>
</gene>
<name>A0ABN9V3I4_9DINO</name>
<dbReference type="EMBL" id="CAUYUJ010016539">
    <property type="protein sequence ID" value="CAK0866481.1"/>
    <property type="molecule type" value="Genomic_DNA"/>
</dbReference>
<sequence length="103" mass="11779">MASHAVIWREVWWLLEERGGELTERVLKVQAHPRVLDFRLGSTSKRQNAGNVIADRFAKWAAQASRTPEAQRDAIANRAKILKAWCRWISKVGEGDDTFHPSQ</sequence>
<organism evidence="1 2">
    <name type="scientific">Prorocentrum cordatum</name>
    <dbReference type="NCBI Taxonomy" id="2364126"/>
    <lineage>
        <taxon>Eukaryota</taxon>
        <taxon>Sar</taxon>
        <taxon>Alveolata</taxon>
        <taxon>Dinophyceae</taxon>
        <taxon>Prorocentrales</taxon>
        <taxon>Prorocentraceae</taxon>
        <taxon>Prorocentrum</taxon>
    </lineage>
</organism>
<protein>
    <submittedName>
        <fullName evidence="1">Uncharacterized protein</fullName>
    </submittedName>
</protein>
<keyword evidence="2" id="KW-1185">Reference proteome</keyword>
<reference evidence="1" key="1">
    <citation type="submission" date="2023-10" db="EMBL/GenBank/DDBJ databases">
        <authorList>
            <person name="Chen Y."/>
            <person name="Shah S."/>
            <person name="Dougan E. K."/>
            <person name="Thang M."/>
            <person name="Chan C."/>
        </authorList>
    </citation>
    <scope>NUCLEOTIDE SEQUENCE [LARGE SCALE GENOMIC DNA]</scope>
</reference>
<comment type="caution">
    <text evidence="1">The sequence shown here is derived from an EMBL/GenBank/DDBJ whole genome shotgun (WGS) entry which is preliminary data.</text>
</comment>
<proteinExistence type="predicted"/>